<dbReference type="eggNOG" id="COG1564">
    <property type="taxonomic scope" value="Bacteria"/>
</dbReference>
<dbReference type="GO" id="GO:0016301">
    <property type="term" value="F:kinase activity"/>
    <property type="evidence" value="ECO:0007669"/>
    <property type="project" value="UniProtKB-KW"/>
</dbReference>
<dbReference type="PANTHER" id="PTHR41299">
    <property type="entry name" value="THIAMINE PYROPHOSPHOKINASE"/>
    <property type="match status" value="1"/>
</dbReference>
<dbReference type="GO" id="GO:0005524">
    <property type="term" value="F:ATP binding"/>
    <property type="evidence" value="ECO:0007669"/>
    <property type="project" value="UniProtKB-KW"/>
</dbReference>
<dbReference type="HOGENOM" id="CLU_044237_1_1_0"/>
<dbReference type="SMART" id="SM00983">
    <property type="entry name" value="TPK_B1_binding"/>
    <property type="match status" value="1"/>
</dbReference>
<keyword evidence="8" id="KW-1185">Reference proteome</keyword>
<evidence type="ECO:0000256" key="1">
    <source>
        <dbReference type="ARBA" id="ARBA00022679"/>
    </source>
</evidence>
<evidence type="ECO:0000313" key="8">
    <source>
        <dbReference type="Proteomes" id="UP000000323"/>
    </source>
</evidence>
<reference evidence="8" key="1">
    <citation type="journal article" date="2010" name="Stand. Genomic Sci.">
        <title>Complete genome sequence of 'Thermobaculum terrenum' type strain (YNP1).</title>
        <authorList>
            <person name="Kiss H."/>
            <person name="Cleland D."/>
            <person name="Lapidus A."/>
            <person name="Lucas S."/>
            <person name="Glavina Del Rio T."/>
            <person name="Nolan M."/>
            <person name="Tice H."/>
            <person name="Han C."/>
            <person name="Goodwin L."/>
            <person name="Pitluck S."/>
            <person name="Liolios K."/>
            <person name="Ivanova N."/>
            <person name="Mavromatis K."/>
            <person name="Ovchinnikova G."/>
            <person name="Pati A."/>
            <person name="Chen A."/>
            <person name="Palaniappan K."/>
            <person name="Land M."/>
            <person name="Hauser L."/>
            <person name="Chang Y."/>
            <person name="Jeffries C."/>
            <person name="Lu M."/>
            <person name="Brettin T."/>
            <person name="Detter J."/>
            <person name="Goker M."/>
            <person name="Tindall B."/>
            <person name="Beck B."/>
            <person name="McDermott T."/>
            <person name="Woyke T."/>
            <person name="Bristow J."/>
            <person name="Eisen J."/>
            <person name="Markowitz V."/>
            <person name="Hugenholtz P."/>
            <person name="Kyrpides N."/>
            <person name="Klenk H."/>
            <person name="Cheng J."/>
        </authorList>
    </citation>
    <scope>NUCLEOTIDE SEQUENCE [LARGE SCALE GENOMIC DNA]</scope>
    <source>
        <strain evidence="8">ATCC BAA-798 / YNP1</strain>
    </source>
</reference>
<dbReference type="GO" id="GO:0030975">
    <property type="term" value="F:thiamine binding"/>
    <property type="evidence" value="ECO:0007669"/>
    <property type="project" value="InterPro"/>
</dbReference>
<gene>
    <name evidence="7" type="ordered locus">Tter_1225</name>
</gene>
<dbReference type="STRING" id="525904.Tter_1225"/>
<dbReference type="InterPro" id="IPR036371">
    <property type="entry name" value="TPK_B1-bd_sf"/>
</dbReference>
<dbReference type="InterPro" id="IPR007373">
    <property type="entry name" value="Thiamin_PyroPKinase_B1-bd"/>
</dbReference>
<dbReference type="PANTHER" id="PTHR41299:SF1">
    <property type="entry name" value="THIAMINE PYROPHOSPHOKINASE"/>
    <property type="match status" value="1"/>
</dbReference>
<dbReference type="SUPFAM" id="SSF63862">
    <property type="entry name" value="Thiamin pyrophosphokinase, substrate-binding domain"/>
    <property type="match status" value="1"/>
</dbReference>
<evidence type="ECO:0000256" key="3">
    <source>
        <dbReference type="ARBA" id="ARBA00022777"/>
    </source>
</evidence>
<evidence type="ECO:0000256" key="4">
    <source>
        <dbReference type="ARBA" id="ARBA00022840"/>
    </source>
</evidence>
<dbReference type="GO" id="GO:0006772">
    <property type="term" value="P:thiamine metabolic process"/>
    <property type="evidence" value="ECO:0007669"/>
    <property type="project" value="UniProtKB-UniRule"/>
</dbReference>
<dbReference type="KEGG" id="ttr:Tter_1225"/>
<keyword evidence="2" id="KW-0547">Nucleotide-binding</keyword>
<dbReference type="InterPro" id="IPR053149">
    <property type="entry name" value="TPK"/>
</dbReference>
<proteinExistence type="predicted"/>
<sequence>MLAVLVSGGEISSPELFSPLFREADFLVAVDSGYHLFQVAGVKPNLLVGDLDSISPEMLAHAREAAVDLITFPTEKDYTDTELAIKQAVDNGCSTILVVAPFGDRIDHTLANVLLLTSPKFRNYDLRLLNEFQEVRLIKGSISIRSHPGEVISLLPLSDVVEGITTAGLYYRLQDANMIRGPALGISNVATSEIVSVSVVSGDLLLVRIFQNGLDPSEYIRNELGCKSLD</sequence>
<dbReference type="EC" id="2.7.6.2" evidence="5"/>
<dbReference type="OrthoDB" id="9804377at2"/>
<dbReference type="InterPro" id="IPR036759">
    <property type="entry name" value="TPK_catalytic_sf"/>
</dbReference>
<dbReference type="AlphaFoldDB" id="D1CBG8"/>
<keyword evidence="3 7" id="KW-0418">Kinase</keyword>
<dbReference type="RefSeq" id="WP_012875168.1">
    <property type="nucleotide sequence ID" value="NC_013525.1"/>
</dbReference>
<dbReference type="NCBIfam" id="TIGR01378">
    <property type="entry name" value="thi_PPkinase"/>
    <property type="match status" value="1"/>
</dbReference>
<organism evidence="7 8">
    <name type="scientific">Thermobaculum terrenum (strain ATCC BAA-798 / CCMEE 7001 / YNP1)</name>
    <dbReference type="NCBI Taxonomy" id="525904"/>
    <lineage>
        <taxon>Bacteria</taxon>
        <taxon>Bacillati</taxon>
        <taxon>Chloroflexota</taxon>
        <taxon>Chloroflexia</taxon>
        <taxon>Candidatus Thermobaculales</taxon>
        <taxon>Candidatus Thermobaculaceae</taxon>
        <taxon>Thermobaculum</taxon>
    </lineage>
</organism>
<dbReference type="CDD" id="cd07995">
    <property type="entry name" value="TPK"/>
    <property type="match status" value="1"/>
</dbReference>
<feature type="domain" description="Thiamin pyrophosphokinase thiamin-binding" evidence="6">
    <location>
        <begin position="140"/>
        <end position="205"/>
    </location>
</feature>
<evidence type="ECO:0000259" key="6">
    <source>
        <dbReference type="SMART" id="SM00983"/>
    </source>
</evidence>
<keyword evidence="1" id="KW-0808">Transferase</keyword>
<dbReference type="InterPro" id="IPR007371">
    <property type="entry name" value="TPK_catalytic"/>
</dbReference>
<accession>D1CBG8</accession>
<evidence type="ECO:0000313" key="7">
    <source>
        <dbReference type="EMBL" id="ACZ42133.1"/>
    </source>
</evidence>
<evidence type="ECO:0000256" key="2">
    <source>
        <dbReference type="ARBA" id="ARBA00022741"/>
    </source>
</evidence>
<name>D1CBG8_THET1</name>
<keyword evidence="4" id="KW-0067">ATP-binding</keyword>
<dbReference type="Gene3D" id="3.40.50.10240">
    <property type="entry name" value="Thiamin pyrophosphokinase, catalytic domain"/>
    <property type="match status" value="1"/>
</dbReference>
<evidence type="ECO:0000256" key="5">
    <source>
        <dbReference type="NCBIfam" id="TIGR01378"/>
    </source>
</evidence>
<dbReference type="Pfam" id="PF04263">
    <property type="entry name" value="TPK_catalytic"/>
    <property type="match status" value="1"/>
</dbReference>
<protein>
    <recommendedName>
        <fullName evidence="5">Thiamine diphosphokinase</fullName>
        <ecNumber evidence="5">2.7.6.2</ecNumber>
    </recommendedName>
</protein>
<dbReference type="Pfam" id="PF04265">
    <property type="entry name" value="TPK_B1_binding"/>
    <property type="match status" value="1"/>
</dbReference>
<dbReference type="InterPro" id="IPR006282">
    <property type="entry name" value="Thi_PPkinase"/>
</dbReference>
<dbReference type="EMBL" id="CP001825">
    <property type="protein sequence ID" value="ACZ42133.1"/>
    <property type="molecule type" value="Genomic_DNA"/>
</dbReference>
<dbReference type="SUPFAM" id="SSF63999">
    <property type="entry name" value="Thiamin pyrophosphokinase, catalytic domain"/>
    <property type="match status" value="1"/>
</dbReference>
<dbReference type="GO" id="GO:0004788">
    <property type="term" value="F:thiamine diphosphokinase activity"/>
    <property type="evidence" value="ECO:0007669"/>
    <property type="project" value="UniProtKB-UniRule"/>
</dbReference>
<dbReference type="Proteomes" id="UP000000323">
    <property type="component" value="Chromosome 1"/>
</dbReference>
<dbReference type="GO" id="GO:0009229">
    <property type="term" value="P:thiamine diphosphate biosynthetic process"/>
    <property type="evidence" value="ECO:0007669"/>
    <property type="project" value="InterPro"/>
</dbReference>